<dbReference type="InterPro" id="IPR005648">
    <property type="entry name" value="FlgD"/>
</dbReference>
<reference evidence="4 5" key="1">
    <citation type="submission" date="2019-07" db="EMBL/GenBank/DDBJ databases">
        <title>Quadrisphaera sp. strain DD2A genome sequencing and assembly.</title>
        <authorList>
            <person name="Kim I."/>
        </authorList>
    </citation>
    <scope>NUCLEOTIDE SEQUENCE [LARGE SCALE GENOMIC DNA]</scope>
    <source>
        <strain evidence="4 5">DD2A</strain>
    </source>
</reference>
<sequence>MTDITALAKQNALVNLTAAKASSTPNSVAVNSMNGSAAVAKDKTSLGKDQFLQLLVTQMRYQDPSSPMDSNQVMAQTAQLSTVEQLTELATTQREAFGLQMRLSASSFVGKEVSWTDADGTKQSGLVDSADFSDATPKLVVGKQTVAIDQITTVKPATAATTTTTTATTGSTSGSSSDSTSKDEAAPTS</sequence>
<evidence type="ECO:0000256" key="3">
    <source>
        <dbReference type="SAM" id="MobiDB-lite"/>
    </source>
</evidence>
<dbReference type="EMBL" id="VKAC01000010">
    <property type="protein sequence ID" value="TXR55073.1"/>
    <property type="molecule type" value="Genomic_DNA"/>
</dbReference>
<name>A0A5C8ZD33_9ACTN</name>
<evidence type="ECO:0000256" key="1">
    <source>
        <dbReference type="ARBA" id="ARBA00010577"/>
    </source>
</evidence>
<dbReference type="Pfam" id="PF03963">
    <property type="entry name" value="FlgD"/>
    <property type="match status" value="1"/>
</dbReference>
<feature type="compositionally biased region" description="Basic and acidic residues" evidence="3">
    <location>
        <begin position="180"/>
        <end position="189"/>
    </location>
</feature>
<keyword evidence="4" id="KW-0966">Cell projection</keyword>
<dbReference type="GO" id="GO:0044781">
    <property type="term" value="P:bacterial-type flagellum organization"/>
    <property type="evidence" value="ECO:0007669"/>
    <property type="project" value="UniProtKB-KW"/>
</dbReference>
<keyword evidence="2" id="KW-1005">Bacterial flagellum biogenesis</keyword>
<accession>A0A5C8ZD33</accession>
<evidence type="ECO:0000256" key="2">
    <source>
        <dbReference type="ARBA" id="ARBA00022795"/>
    </source>
</evidence>
<evidence type="ECO:0000313" key="4">
    <source>
        <dbReference type="EMBL" id="TXR55073.1"/>
    </source>
</evidence>
<dbReference type="Proteomes" id="UP000321234">
    <property type="component" value="Unassembled WGS sequence"/>
</dbReference>
<dbReference type="OrthoDB" id="9785233at2"/>
<protein>
    <submittedName>
        <fullName evidence="4">Flagellar hook capping protein</fullName>
    </submittedName>
</protein>
<gene>
    <name evidence="4" type="ORF">FMM08_16420</name>
</gene>
<comment type="similarity">
    <text evidence="1">Belongs to the FlgD family.</text>
</comment>
<comment type="caution">
    <text evidence="4">The sequence shown here is derived from an EMBL/GenBank/DDBJ whole genome shotgun (WGS) entry which is preliminary data.</text>
</comment>
<feature type="region of interest" description="Disordered" evidence="3">
    <location>
        <begin position="155"/>
        <end position="189"/>
    </location>
</feature>
<dbReference type="RefSeq" id="WP_147927463.1">
    <property type="nucleotide sequence ID" value="NZ_VKAC01000010.1"/>
</dbReference>
<keyword evidence="5" id="KW-1185">Reference proteome</keyword>
<feature type="compositionally biased region" description="Low complexity" evidence="3">
    <location>
        <begin position="157"/>
        <end position="179"/>
    </location>
</feature>
<organism evidence="4 5">
    <name type="scientific">Quadrisphaera setariae</name>
    <dbReference type="NCBI Taxonomy" id="2593304"/>
    <lineage>
        <taxon>Bacteria</taxon>
        <taxon>Bacillati</taxon>
        <taxon>Actinomycetota</taxon>
        <taxon>Actinomycetes</taxon>
        <taxon>Kineosporiales</taxon>
        <taxon>Kineosporiaceae</taxon>
        <taxon>Quadrisphaera</taxon>
    </lineage>
</organism>
<evidence type="ECO:0000313" key="5">
    <source>
        <dbReference type="Proteomes" id="UP000321234"/>
    </source>
</evidence>
<keyword evidence="4" id="KW-0969">Cilium</keyword>
<dbReference type="AlphaFoldDB" id="A0A5C8ZD33"/>
<keyword evidence="4" id="KW-0282">Flagellum</keyword>
<proteinExistence type="inferred from homology"/>